<dbReference type="InterPro" id="IPR025736">
    <property type="entry name" value="PucR_C-HTH_dom"/>
</dbReference>
<organism evidence="3 4">
    <name type="scientific">Pseudomonas putida</name>
    <name type="common">Arthrobacter siderocapsulatus</name>
    <dbReference type="NCBI Taxonomy" id="303"/>
    <lineage>
        <taxon>Bacteria</taxon>
        <taxon>Pseudomonadati</taxon>
        <taxon>Pseudomonadota</taxon>
        <taxon>Gammaproteobacteria</taxon>
        <taxon>Pseudomonadales</taxon>
        <taxon>Pseudomonadaceae</taxon>
        <taxon>Pseudomonas</taxon>
    </lineage>
</organism>
<feature type="domain" description="Purine catabolism PurC-like" evidence="1">
    <location>
        <begin position="7"/>
        <end position="124"/>
    </location>
</feature>
<dbReference type="Pfam" id="PF13556">
    <property type="entry name" value="HTH_30"/>
    <property type="match status" value="1"/>
</dbReference>
<evidence type="ECO:0000259" key="1">
    <source>
        <dbReference type="Pfam" id="PF07905"/>
    </source>
</evidence>
<accession>A0A9X8EJD4</accession>
<protein>
    <submittedName>
        <fullName evidence="3">Purine catabolism regulator</fullName>
    </submittedName>
</protein>
<dbReference type="GeneID" id="87481091"/>
<dbReference type="RefSeq" id="WP_100632735.1">
    <property type="nucleotide sequence ID" value="NZ_RJUR01000014.1"/>
</dbReference>
<dbReference type="Pfam" id="PF07905">
    <property type="entry name" value="PucR"/>
    <property type="match status" value="1"/>
</dbReference>
<proteinExistence type="predicted"/>
<gene>
    <name evidence="3" type="ORF">EDF85_3031</name>
</gene>
<name>A0A9X8EJD4_PSEPU</name>
<dbReference type="InterPro" id="IPR012914">
    <property type="entry name" value="PucR_dom"/>
</dbReference>
<sequence>MKLATALEQTSLSQATVVAGRQCLDRDLAWVHIVDHPDIFNWLKKGDLLLTTGYNWPQDPQKCRDMVRRLAELGLAGVVMAVPHFHEHFPQAAIEEADRCCFPLLELPWEVAFSDITQQVLEQIINFQTRIIRRSDLIHRMLTRAAIEADNLQSLASALTSALELPALIVASSGSVLGASEPANDAVELAVMRHLNEQANLLQGVEPQVLELDADAGAFRLGCPIRLQGERVGVVWLKGQRDSFEELHCRAVEHAALIAALQLSHQRELLDQENRLGHALVAGLLEGKFPETPRAIERALVSGWCHTRDYRVCLVLLDEPIPLSREGFQRRKEQAERITEIMQGLGIAPLLSVSLNQISLIVPADVVPESIWKHIRLDGGAMAASRVHRGVAGMAQGAGDVATLLPLLRPGKLHGFDEVLFPRALMGDDDARRMLLERLVTPLTRHKNGAMLMETLCTLASEGFQLASSARCLDIHISTLRYRVERIEELLQLSMENPQARFQLQVATEMYRLQNDA</sequence>
<dbReference type="Proteomes" id="UP000269115">
    <property type="component" value="Unassembled WGS sequence"/>
</dbReference>
<dbReference type="InterPro" id="IPR029016">
    <property type="entry name" value="GAF-like_dom_sf"/>
</dbReference>
<comment type="caution">
    <text evidence="3">The sequence shown here is derived from an EMBL/GenBank/DDBJ whole genome shotgun (WGS) entry which is preliminary data.</text>
</comment>
<dbReference type="InterPro" id="IPR042070">
    <property type="entry name" value="PucR_C-HTH_sf"/>
</dbReference>
<dbReference type="EMBL" id="RJUR01000014">
    <property type="protein sequence ID" value="ROQ48730.1"/>
    <property type="molecule type" value="Genomic_DNA"/>
</dbReference>
<feature type="domain" description="PucR C-terminal helix-turn-helix" evidence="2">
    <location>
        <begin position="452"/>
        <end position="508"/>
    </location>
</feature>
<evidence type="ECO:0000313" key="3">
    <source>
        <dbReference type="EMBL" id="ROQ48730.1"/>
    </source>
</evidence>
<dbReference type="InterPro" id="IPR051448">
    <property type="entry name" value="CdaR-like_regulators"/>
</dbReference>
<dbReference type="AlphaFoldDB" id="A0A9X8EJD4"/>
<evidence type="ECO:0000259" key="2">
    <source>
        <dbReference type="Pfam" id="PF13556"/>
    </source>
</evidence>
<dbReference type="Gene3D" id="3.30.450.40">
    <property type="match status" value="1"/>
</dbReference>
<reference evidence="3 4" key="1">
    <citation type="submission" date="2018-11" db="EMBL/GenBank/DDBJ databases">
        <title>Genomic analyses of the natural microbiome of Caenorhabditis elegans.</title>
        <authorList>
            <person name="Samuel B."/>
        </authorList>
    </citation>
    <scope>NUCLEOTIDE SEQUENCE [LARGE SCALE GENOMIC DNA]</scope>
    <source>
        <strain evidence="3 4">BIGb0473</strain>
    </source>
</reference>
<dbReference type="PANTHER" id="PTHR33744">
    <property type="entry name" value="CARBOHYDRATE DIACID REGULATOR"/>
    <property type="match status" value="1"/>
</dbReference>
<dbReference type="Gene3D" id="1.10.10.2840">
    <property type="entry name" value="PucR C-terminal helix-turn-helix domain"/>
    <property type="match status" value="1"/>
</dbReference>
<evidence type="ECO:0000313" key="4">
    <source>
        <dbReference type="Proteomes" id="UP000269115"/>
    </source>
</evidence>
<dbReference type="PANTHER" id="PTHR33744:SF7">
    <property type="entry name" value="PUCR FAMILY TRANSCRIPTIONAL REGULATOR"/>
    <property type="match status" value="1"/>
</dbReference>